<dbReference type="RefSeq" id="XP_060321377.1">
    <property type="nucleotide sequence ID" value="XM_060483088.1"/>
</dbReference>
<name>A0AA39MG23_ARMTA</name>
<accession>A0AA39MG23</accession>
<keyword evidence="3" id="KW-1185">Reference proteome</keyword>
<evidence type="ECO:0000313" key="2">
    <source>
        <dbReference type="EMBL" id="KAK0432409.1"/>
    </source>
</evidence>
<comment type="caution">
    <text evidence="2">The sequence shown here is derived from an EMBL/GenBank/DDBJ whole genome shotgun (WGS) entry which is preliminary data.</text>
</comment>
<keyword evidence="1" id="KW-0175">Coiled coil</keyword>
<sequence length="299" mass="33890">MSGRAYGGNSYVRAPAAQVTLSSLGTLVSSLKQQQEVQSTEIERIKSRIQSLEKENEDLRAENSDLWNEINKIKGPRFPSELCDRIIDFLHHDHKALKSCSLVCRAWIPATRFHLFECFSYEVLWRSYRNKVTVLDSSVCTLFKHVRKITVNEQGGIGSSKGIPLDWLQPLAQYFNRFTNVIDLSLLSINTTSIRYIIDSPGFTSHITQLMLHNIICSTFNDLPYILSYFSKLESLSYDVHCCDISNLCFCRQGDMTDMHAETLAPDSSPPPPPATLRVIWNDNTVSSCYSDARSALYS</sequence>
<feature type="coiled-coil region" evidence="1">
    <location>
        <begin position="35"/>
        <end position="69"/>
    </location>
</feature>
<dbReference type="GeneID" id="85366636"/>
<proteinExistence type="predicted"/>
<gene>
    <name evidence="2" type="ORF">EV420DRAFT_688299</name>
</gene>
<protein>
    <recommendedName>
        <fullName evidence="4">F-box domain-containing protein</fullName>
    </recommendedName>
</protein>
<dbReference type="EMBL" id="JAUEPS010000306">
    <property type="protein sequence ID" value="KAK0432409.1"/>
    <property type="molecule type" value="Genomic_DNA"/>
</dbReference>
<evidence type="ECO:0000256" key="1">
    <source>
        <dbReference type="SAM" id="Coils"/>
    </source>
</evidence>
<evidence type="ECO:0000313" key="3">
    <source>
        <dbReference type="Proteomes" id="UP001175211"/>
    </source>
</evidence>
<organism evidence="2 3">
    <name type="scientific">Armillaria tabescens</name>
    <name type="common">Ringless honey mushroom</name>
    <name type="synonym">Agaricus tabescens</name>
    <dbReference type="NCBI Taxonomy" id="1929756"/>
    <lineage>
        <taxon>Eukaryota</taxon>
        <taxon>Fungi</taxon>
        <taxon>Dikarya</taxon>
        <taxon>Basidiomycota</taxon>
        <taxon>Agaricomycotina</taxon>
        <taxon>Agaricomycetes</taxon>
        <taxon>Agaricomycetidae</taxon>
        <taxon>Agaricales</taxon>
        <taxon>Marasmiineae</taxon>
        <taxon>Physalacriaceae</taxon>
        <taxon>Desarmillaria</taxon>
    </lineage>
</organism>
<dbReference type="AlphaFoldDB" id="A0AA39MG23"/>
<evidence type="ECO:0008006" key="4">
    <source>
        <dbReference type="Google" id="ProtNLM"/>
    </source>
</evidence>
<reference evidence="2" key="1">
    <citation type="submission" date="2023-06" db="EMBL/GenBank/DDBJ databases">
        <authorList>
            <consortium name="Lawrence Berkeley National Laboratory"/>
            <person name="Ahrendt S."/>
            <person name="Sahu N."/>
            <person name="Indic B."/>
            <person name="Wong-Bajracharya J."/>
            <person name="Merenyi Z."/>
            <person name="Ke H.-M."/>
            <person name="Monk M."/>
            <person name="Kocsube S."/>
            <person name="Drula E."/>
            <person name="Lipzen A."/>
            <person name="Balint B."/>
            <person name="Henrissat B."/>
            <person name="Andreopoulos B."/>
            <person name="Martin F.M."/>
            <person name="Harder C.B."/>
            <person name="Rigling D."/>
            <person name="Ford K.L."/>
            <person name="Foster G.D."/>
            <person name="Pangilinan J."/>
            <person name="Papanicolaou A."/>
            <person name="Barry K."/>
            <person name="LaButti K."/>
            <person name="Viragh M."/>
            <person name="Koriabine M."/>
            <person name="Yan M."/>
            <person name="Riley R."/>
            <person name="Champramary S."/>
            <person name="Plett K.L."/>
            <person name="Tsai I.J."/>
            <person name="Slot J."/>
            <person name="Sipos G."/>
            <person name="Plett J."/>
            <person name="Nagy L.G."/>
            <person name="Grigoriev I.V."/>
        </authorList>
    </citation>
    <scope>NUCLEOTIDE SEQUENCE</scope>
    <source>
        <strain evidence="2">CCBAS 213</strain>
    </source>
</reference>
<dbReference type="Proteomes" id="UP001175211">
    <property type="component" value="Unassembled WGS sequence"/>
</dbReference>